<dbReference type="EnsemblPlants" id="LPERR11G08690.1">
    <property type="protein sequence ID" value="LPERR11G08690.1"/>
    <property type="gene ID" value="LPERR11G08690"/>
</dbReference>
<keyword evidence="9" id="KW-0503">Monooxygenase</keyword>
<dbReference type="InterPro" id="IPR017972">
    <property type="entry name" value="Cyt_P450_CS"/>
</dbReference>
<dbReference type="SUPFAM" id="SSF48264">
    <property type="entry name" value="Cytochrome P450"/>
    <property type="match status" value="1"/>
</dbReference>
<dbReference type="PRINTS" id="PR00385">
    <property type="entry name" value="P450"/>
</dbReference>
<keyword evidence="8 9" id="KW-0349">Heme</keyword>
<keyword evidence="5" id="KW-1133">Transmembrane helix</keyword>
<feature type="binding site" description="axial binding residue" evidence="8">
    <location>
        <position position="427"/>
    </location>
    <ligand>
        <name>heme</name>
        <dbReference type="ChEBI" id="CHEBI:30413"/>
    </ligand>
    <ligandPart>
        <name>Fe</name>
        <dbReference type="ChEBI" id="CHEBI:18248"/>
    </ligandPart>
</feature>
<dbReference type="FunFam" id="1.10.630.10:FF:000022">
    <property type="entry name" value="Taxadiene 5-alpha hydroxylase"/>
    <property type="match status" value="1"/>
</dbReference>
<evidence type="ECO:0000256" key="6">
    <source>
        <dbReference type="ARBA" id="ARBA00023002"/>
    </source>
</evidence>
<dbReference type="GO" id="GO:0004497">
    <property type="term" value="F:monooxygenase activity"/>
    <property type="evidence" value="ECO:0007669"/>
    <property type="project" value="UniProtKB-KW"/>
</dbReference>
<dbReference type="Gene3D" id="1.10.630.10">
    <property type="entry name" value="Cytochrome P450"/>
    <property type="match status" value="1"/>
</dbReference>
<keyword evidence="11" id="KW-1185">Reference proteome</keyword>
<evidence type="ECO:0000256" key="8">
    <source>
        <dbReference type="PIRSR" id="PIRSR602401-1"/>
    </source>
</evidence>
<evidence type="ECO:0000256" key="2">
    <source>
        <dbReference type="ARBA" id="ARBA00010617"/>
    </source>
</evidence>
<evidence type="ECO:0000256" key="4">
    <source>
        <dbReference type="ARBA" id="ARBA00022723"/>
    </source>
</evidence>
<comment type="cofactor">
    <cofactor evidence="1 8">
        <name>heme</name>
        <dbReference type="ChEBI" id="CHEBI:30413"/>
    </cofactor>
</comment>
<dbReference type="AlphaFoldDB" id="A0A0D9XRC1"/>
<dbReference type="InterPro" id="IPR036396">
    <property type="entry name" value="Cyt_P450_sf"/>
</dbReference>
<dbReference type="HOGENOM" id="CLU_001570_15_5_1"/>
<dbReference type="CDD" id="cd11043">
    <property type="entry name" value="CYP90-like"/>
    <property type="match status" value="1"/>
</dbReference>
<dbReference type="InterPro" id="IPR002401">
    <property type="entry name" value="Cyt_P450_E_grp-I"/>
</dbReference>
<dbReference type="Gramene" id="LPERR11G08690.1">
    <property type="protein sequence ID" value="LPERR11G08690.1"/>
    <property type="gene ID" value="LPERR11G08690"/>
</dbReference>
<evidence type="ECO:0000256" key="9">
    <source>
        <dbReference type="RuleBase" id="RU000461"/>
    </source>
</evidence>
<evidence type="ECO:0000256" key="3">
    <source>
        <dbReference type="ARBA" id="ARBA00022692"/>
    </source>
</evidence>
<dbReference type="GO" id="GO:0016705">
    <property type="term" value="F:oxidoreductase activity, acting on paired donors, with incorporation or reduction of molecular oxygen"/>
    <property type="evidence" value="ECO:0007669"/>
    <property type="project" value="InterPro"/>
</dbReference>
<comment type="similarity">
    <text evidence="2 9">Belongs to the cytochrome P450 family.</text>
</comment>
<keyword evidence="6 9" id="KW-0560">Oxidoreductase</keyword>
<dbReference type="InterPro" id="IPR001128">
    <property type="entry name" value="Cyt_P450"/>
</dbReference>
<dbReference type="Pfam" id="PF00067">
    <property type="entry name" value="p450"/>
    <property type="match status" value="1"/>
</dbReference>
<evidence type="ECO:0000256" key="5">
    <source>
        <dbReference type="ARBA" id="ARBA00022989"/>
    </source>
</evidence>
<keyword evidence="5" id="KW-0472">Membrane</keyword>
<dbReference type="Proteomes" id="UP000032180">
    <property type="component" value="Chromosome 11"/>
</dbReference>
<evidence type="ECO:0000313" key="10">
    <source>
        <dbReference type="EnsemblPlants" id="LPERR11G08690.1"/>
    </source>
</evidence>
<reference evidence="10 11" key="1">
    <citation type="submission" date="2012-08" db="EMBL/GenBank/DDBJ databases">
        <title>Oryza genome evolution.</title>
        <authorList>
            <person name="Wing R.A."/>
        </authorList>
    </citation>
    <scope>NUCLEOTIDE SEQUENCE</scope>
</reference>
<keyword evidence="7 8" id="KW-0408">Iron</keyword>
<reference evidence="11" key="2">
    <citation type="submission" date="2013-12" db="EMBL/GenBank/DDBJ databases">
        <authorList>
            <person name="Yu Y."/>
            <person name="Lee S."/>
            <person name="de Baynast K."/>
            <person name="Wissotski M."/>
            <person name="Liu L."/>
            <person name="Talag J."/>
            <person name="Goicoechea J."/>
            <person name="Angelova A."/>
            <person name="Jetty R."/>
            <person name="Kudrna D."/>
            <person name="Golser W."/>
            <person name="Rivera L."/>
            <person name="Zhang J."/>
            <person name="Wing R."/>
        </authorList>
    </citation>
    <scope>NUCLEOTIDE SEQUENCE</scope>
</reference>
<name>A0A0D9XRC1_9ORYZ</name>
<organism evidence="10 11">
    <name type="scientific">Leersia perrieri</name>
    <dbReference type="NCBI Taxonomy" id="77586"/>
    <lineage>
        <taxon>Eukaryota</taxon>
        <taxon>Viridiplantae</taxon>
        <taxon>Streptophyta</taxon>
        <taxon>Embryophyta</taxon>
        <taxon>Tracheophyta</taxon>
        <taxon>Spermatophyta</taxon>
        <taxon>Magnoliopsida</taxon>
        <taxon>Liliopsida</taxon>
        <taxon>Poales</taxon>
        <taxon>Poaceae</taxon>
        <taxon>BOP clade</taxon>
        <taxon>Oryzoideae</taxon>
        <taxon>Oryzeae</taxon>
        <taxon>Oryzinae</taxon>
        <taxon>Leersia</taxon>
    </lineage>
</organism>
<evidence type="ECO:0000256" key="7">
    <source>
        <dbReference type="ARBA" id="ARBA00023004"/>
    </source>
</evidence>
<dbReference type="PANTHER" id="PTHR24286:SF152">
    <property type="entry name" value="OS07G0519100 PROTEIN"/>
    <property type="match status" value="1"/>
</dbReference>
<dbReference type="STRING" id="77586.A0A0D9XRC1"/>
<dbReference type="GO" id="GO:0016125">
    <property type="term" value="P:sterol metabolic process"/>
    <property type="evidence" value="ECO:0007669"/>
    <property type="project" value="TreeGrafter"/>
</dbReference>
<accession>A0A0D9XRC1</accession>
<sequence length="484" mass="54441">MAFSTLAASLLSLLLPAILFLHIITNRLRRSHHLSSTYNLPPGDLGLPIVGHTMSLLDALRRNVDDKWFRERVKRYGPVSTMSVLGSPTALLAGPAANRFVFSGCAGGLVLTQTSALRALVGPVLTFAGDELRQVRGALQGYLRPDMVRRYVTKMDAEVRRQIAVSWAGRRRVTVMPLARSLSFGIICSVVFGEEAALIRDTLSDDFVSLSKAVMSFPVRLPFTRFSKGMDSSARIRKAITEIFRRREASSQHGTSNDTDFITYMLNLRSQGSHSLSLEDIVDNAMILVIGAHGTTSVLITFMIRCIANEPDILDKVTREQDEIAASKRPDDALTWEDVARMKYTWRVAMETLRTVPPVFGSFRTATRDLEYQGYHIPKGWKVFSAQSITHMDANFFHEPTKFDPSRFEKPVPPYCFMPFGGGPRMCPGNEFARVETMVAMHYLVRQFRWKLCCREEAYARDPKPAPVHGLPIELELRKDLIHD</sequence>
<proteinExistence type="inferred from homology"/>
<dbReference type="GO" id="GO:0005506">
    <property type="term" value="F:iron ion binding"/>
    <property type="evidence" value="ECO:0007669"/>
    <property type="project" value="InterPro"/>
</dbReference>
<dbReference type="eggNOG" id="KOG0157">
    <property type="taxonomic scope" value="Eukaryota"/>
</dbReference>
<keyword evidence="4 8" id="KW-0479">Metal-binding</keyword>
<dbReference type="GO" id="GO:0020037">
    <property type="term" value="F:heme binding"/>
    <property type="evidence" value="ECO:0007669"/>
    <property type="project" value="InterPro"/>
</dbReference>
<protein>
    <submittedName>
        <fullName evidence="10">Uncharacterized protein</fullName>
    </submittedName>
</protein>
<dbReference type="PROSITE" id="PS00086">
    <property type="entry name" value="CYTOCHROME_P450"/>
    <property type="match status" value="1"/>
</dbReference>
<dbReference type="PRINTS" id="PR00463">
    <property type="entry name" value="EP450I"/>
</dbReference>
<evidence type="ECO:0000313" key="11">
    <source>
        <dbReference type="Proteomes" id="UP000032180"/>
    </source>
</evidence>
<reference evidence="10" key="3">
    <citation type="submission" date="2015-04" db="UniProtKB">
        <authorList>
            <consortium name="EnsemblPlants"/>
        </authorList>
    </citation>
    <scope>IDENTIFICATION</scope>
</reference>
<keyword evidence="3" id="KW-0812">Transmembrane</keyword>
<dbReference type="PANTHER" id="PTHR24286">
    <property type="entry name" value="CYTOCHROME P450 26"/>
    <property type="match status" value="1"/>
</dbReference>
<evidence type="ECO:0000256" key="1">
    <source>
        <dbReference type="ARBA" id="ARBA00001971"/>
    </source>
</evidence>